<dbReference type="NCBIfam" id="TIGR00466">
    <property type="entry name" value="kdsB"/>
    <property type="match status" value="1"/>
</dbReference>
<dbReference type="InterPro" id="IPR029044">
    <property type="entry name" value="Nucleotide-diphossugar_trans"/>
</dbReference>
<comment type="function">
    <text evidence="4">Activates KDO (a required 8-carbon sugar) for incorporation into bacterial lipopolysaccharide in Gram-negative bacteria.</text>
</comment>
<evidence type="ECO:0000313" key="6">
    <source>
        <dbReference type="Proteomes" id="UP000705230"/>
    </source>
</evidence>
<dbReference type="SUPFAM" id="SSF53448">
    <property type="entry name" value="Nucleotide-diphospho-sugar transferases"/>
    <property type="match status" value="1"/>
</dbReference>
<dbReference type="GO" id="GO:0005829">
    <property type="term" value="C:cytosol"/>
    <property type="evidence" value="ECO:0007669"/>
    <property type="project" value="TreeGrafter"/>
</dbReference>
<dbReference type="GO" id="GO:0008690">
    <property type="term" value="F:3-deoxy-manno-octulosonate cytidylyltransferase activity"/>
    <property type="evidence" value="ECO:0007669"/>
    <property type="project" value="UniProtKB-UniRule"/>
</dbReference>
<dbReference type="GO" id="GO:0033468">
    <property type="term" value="P:CMP-keto-3-deoxy-D-manno-octulosonic acid biosynthetic process"/>
    <property type="evidence" value="ECO:0007669"/>
    <property type="project" value="UniProtKB-UniRule"/>
</dbReference>
<evidence type="ECO:0000256" key="4">
    <source>
        <dbReference type="HAMAP-Rule" id="MF_00057"/>
    </source>
</evidence>
<comment type="catalytic activity">
    <reaction evidence="4">
        <text>3-deoxy-alpha-D-manno-oct-2-ulosonate + CTP = CMP-3-deoxy-beta-D-manno-octulosonate + diphosphate</text>
        <dbReference type="Rhea" id="RHEA:23448"/>
        <dbReference type="ChEBI" id="CHEBI:33019"/>
        <dbReference type="ChEBI" id="CHEBI:37563"/>
        <dbReference type="ChEBI" id="CHEBI:85986"/>
        <dbReference type="ChEBI" id="CHEBI:85987"/>
        <dbReference type="EC" id="2.7.7.38"/>
    </reaction>
</comment>
<keyword evidence="1 4" id="KW-0808">Transferase</keyword>
<dbReference type="Pfam" id="PF02348">
    <property type="entry name" value="CTP_transf_3"/>
    <property type="match status" value="1"/>
</dbReference>
<keyword evidence="3 4" id="KW-0448">Lipopolysaccharide biosynthesis</keyword>
<sequence length="246" mass="27545">MSNSFVVIIPSRLASTRLPRKPLADIDGKSLIRRVYDRAIQSNARKVYIATDSEEIFDHIKDFSDDVVMTSDKHLSGTDRIQETAEKLCLDSSESIINLQGDEPFVPIELINGLAKAFSNSDCDVGTVVTKCYEGDLSNPNTVKVALSNSNKALYFSRSLIPNNFIQKNQDFYRHIGIYAYKKATLDRLINLPTSALEKAEKLEQLRFIENGFTIQASIYDAEIPPGVDTLKDLECAINFIKDVSK</sequence>
<dbReference type="EC" id="2.7.7.38" evidence="4"/>
<accession>A0A937LZZ8</accession>
<name>A0A937LZZ8_9GAMM</name>
<comment type="subcellular location">
    <subcellularLocation>
        <location evidence="4">Cytoplasm</location>
    </subcellularLocation>
</comment>
<dbReference type="CDD" id="cd02517">
    <property type="entry name" value="CMP-KDO-Synthetase"/>
    <property type="match status" value="1"/>
</dbReference>
<dbReference type="EMBL" id="JADHSG010000001">
    <property type="protein sequence ID" value="MBL6902757.1"/>
    <property type="molecule type" value="Genomic_DNA"/>
</dbReference>
<dbReference type="InterPro" id="IPR003329">
    <property type="entry name" value="Cytidylyl_trans"/>
</dbReference>
<reference evidence="5" key="1">
    <citation type="submission" date="2020-10" db="EMBL/GenBank/DDBJ databases">
        <title>Microbiome of the Black Sea water column analyzed by genome centric metagenomics.</title>
        <authorList>
            <person name="Cabello-Yeves P.J."/>
            <person name="Callieri C."/>
            <person name="Picazo A."/>
            <person name="Mehrshad M."/>
            <person name="Haro-Moreno J.M."/>
            <person name="Roda-Garcia J."/>
            <person name="Dzembekova N."/>
            <person name="Slabakova V."/>
            <person name="Slabakova N."/>
            <person name="Moncheva S."/>
            <person name="Rodriguez-Valera F."/>
        </authorList>
    </citation>
    <scope>NUCLEOTIDE SEQUENCE</scope>
    <source>
        <strain evidence="5">BS30m-G43</strain>
    </source>
</reference>
<comment type="caution">
    <text evidence="5">The sequence shown here is derived from an EMBL/GenBank/DDBJ whole genome shotgun (WGS) entry which is preliminary data.</text>
</comment>
<gene>
    <name evidence="4 5" type="primary">kdsB</name>
    <name evidence="5" type="ORF">ISR29_00965</name>
</gene>
<dbReference type="PANTHER" id="PTHR42866:SF2">
    <property type="entry name" value="3-DEOXY-MANNO-OCTULOSONATE CYTIDYLYLTRANSFERASE, MITOCHONDRIAL"/>
    <property type="match status" value="1"/>
</dbReference>
<evidence type="ECO:0000256" key="2">
    <source>
        <dbReference type="ARBA" id="ARBA00022695"/>
    </source>
</evidence>
<evidence type="ECO:0000256" key="1">
    <source>
        <dbReference type="ARBA" id="ARBA00022679"/>
    </source>
</evidence>
<dbReference type="AlphaFoldDB" id="A0A937LZZ8"/>
<evidence type="ECO:0000256" key="3">
    <source>
        <dbReference type="ARBA" id="ARBA00022985"/>
    </source>
</evidence>
<dbReference type="Proteomes" id="UP000705230">
    <property type="component" value="Unassembled WGS sequence"/>
</dbReference>
<dbReference type="NCBIfam" id="NF003952">
    <property type="entry name" value="PRK05450.1-5"/>
    <property type="match status" value="1"/>
</dbReference>
<dbReference type="Gene3D" id="3.90.550.10">
    <property type="entry name" value="Spore Coat Polysaccharide Biosynthesis Protein SpsA, Chain A"/>
    <property type="match status" value="1"/>
</dbReference>
<dbReference type="InterPro" id="IPR004528">
    <property type="entry name" value="KdsB"/>
</dbReference>
<keyword evidence="4" id="KW-0963">Cytoplasm</keyword>
<organism evidence="5 6">
    <name type="scientific">SAR86 cluster bacterium</name>
    <dbReference type="NCBI Taxonomy" id="2030880"/>
    <lineage>
        <taxon>Bacteria</taxon>
        <taxon>Pseudomonadati</taxon>
        <taxon>Pseudomonadota</taxon>
        <taxon>Gammaproteobacteria</taxon>
        <taxon>SAR86 cluster</taxon>
    </lineage>
</organism>
<comment type="similarity">
    <text evidence="4">Belongs to the KdsB family.</text>
</comment>
<dbReference type="HAMAP" id="MF_00057">
    <property type="entry name" value="KdsB"/>
    <property type="match status" value="1"/>
</dbReference>
<evidence type="ECO:0000313" key="5">
    <source>
        <dbReference type="EMBL" id="MBL6902757.1"/>
    </source>
</evidence>
<keyword evidence="2 4" id="KW-0548">Nucleotidyltransferase</keyword>
<comment type="pathway">
    <text evidence="4">Nucleotide-sugar biosynthesis; CMP-3-deoxy-D-manno-octulosonate biosynthesis; CMP-3-deoxy-D-manno-octulosonate from 3-deoxy-D-manno-octulosonate and CTP: step 1/1.</text>
</comment>
<dbReference type="GO" id="GO:0009103">
    <property type="term" value="P:lipopolysaccharide biosynthetic process"/>
    <property type="evidence" value="ECO:0007669"/>
    <property type="project" value="UniProtKB-UniRule"/>
</dbReference>
<dbReference type="PANTHER" id="PTHR42866">
    <property type="entry name" value="3-DEOXY-MANNO-OCTULOSONATE CYTIDYLYLTRANSFERASE"/>
    <property type="match status" value="1"/>
</dbReference>
<proteinExistence type="inferred from homology"/>
<protein>
    <recommendedName>
        <fullName evidence="4">3-deoxy-manno-octulosonate cytidylyltransferase</fullName>
        <ecNumber evidence="4">2.7.7.38</ecNumber>
    </recommendedName>
    <alternativeName>
        <fullName evidence="4">CMP-2-keto-3-deoxyoctulosonic acid synthase</fullName>
        <shortName evidence="4">CKS</shortName>
        <shortName evidence="4">CMP-KDO synthase</shortName>
    </alternativeName>
</protein>